<comment type="caution">
    <text evidence="9">The sequence shown here is derived from an EMBL/GenBank/DDBJ whole genome shotgun (WGS) entry which is preliminary data.</text>
</comment>
<evidence type="ECO:0000256" key="6">
    <source>
        <dbReference type="SAM" id="MobiDB-lite"/>
    </source>
</evidence>
<evidence type="ECO:0000256" key="7">
    <source>
        <dbReference type="SAM" id="Phobius"/>
    </source>
</evidence>
<dbReference type="AlphaFoldDB" id="A0A931N1N6"/>
<feature type="transmembrane region" description="Helical" evidence="7">
    <location>
        <begin position="176"/>
        <end position="201"/>
    </location>
</feature>
<feature type="transmembrane region" description="Helical" evidence="7">
    <location>
        <begin position="207"/>
        <end position="226"/>
    </location>
</feature>
<name>A0A931N1N6_9NOCA</name>
<keyword evidence="4 7" id="KW-1133">Transmembrane helix</keyword>
<feature type="transmembrane region" description="Helical" evidence="7">
    <location>
        <begin position="144"/>
        <end position="164"/>
    </location>
</feature>
<proteinExistence type="inferred from homology"/>
<reference evidence="9" key="1">
    <citation type="submission" date="2020-11" db="EMBL/GenBank/DDBJ databases">
        <title>Nocardia NEAU-351.nov., a novel actinomycete isolated from the cow dung.</title>
        <authorList>
            <person name="Zhang X."/>
        </authorList>
    </citation>
    <scope>NUCLEOTIDE SEQUENCE</scope>
    <source>
        <strain evidence="9">NEAU-351</strain>
    </source>
</reference>
<evidence type="ECO:0000256" key="5">
    <source>
        <dbReference type="ARBA" id="ARBA00023136"/>
    </source>
</evidence>
<dbReference type="InterPro" id="IPR050638">
    <property type="entry name" value="AA-Vitamin_Transporters"/>
</dbReference>
<organism evidence="9 10">
    <name type="scientific">Nocardia bovistercoris</name>
    <dbReference type="NCBI Taxonomy" id="2785916"/>
    <lineage>
        <taxon>Bacteria</taxon>
        <taxon>Bacillati</taxon>
        <taxon>Actinomycetota</taxon>
        <taxon>Actinomycetes</taxon>
        <taxon>Mycobacteriales</taxon>
        <taxon>Nocardiaceae</taxon>
        <taxon>Nocardia</taxon>
    </lineage>
</organism>
<dbReference type="GO" id="GO:0016020">
    <property type="term" value="C:membrane"/>
    <property type="evidence" value="ECO:0007669"/>
    <property type="project" value="UniProtKB-SubCell"/>
</dbReference>
<feature type="transmembrane region" description="Helical" evidence="7">
    <location>
        <begin position="65"/>
        <end position="87"/>
    </location>
</feature>
<protein>
    <submittedName>
        <fullName evidence="9">DMT family transporter</fullName>
    </submittedName>
</protein>
<dbReference type="Pfam" id="PF00892">
    <property type="entry name" value="EamA"/>
    <property type="match status" value="2"/>
</dbReference>
<dbReference type="InterPro" id="IPR037185">
    <property type="entry name" value="EmrE-like"/>
</dbReference>
<feature type="domain" description="EamA" evidence="8">
    <location>
        <begin position="146"/>
        <end position="279"/>
    </location>
</feature>
<feature type="transmembrane region" description="Helical" evidence="7">
    <location>
        <begin position="238"/>
        <end position="257"/>
    </location>
</feature>
<gene>
    <name evidence="9" type="ORF">IT779_20145</name>
</gene>
<feature type="domain" description="EamA" evidence="8">
    <location>
        <begin position="13"/>
        <end position="137"/>
    </location>
</feature>
<sequence>MRDRLLVAAQPLFVLMWSSAFIAGTIGVGAAPPLALLFGRFAIAGVLLVLYAAAVRAEWPRGAELGHVAVAGLLVQVVQFGAFYTAMSHHVSAAVIALVQGLNPVVIALCAGLLGETVTTRQWFGFGIGGVGVALAVLDRSDFAVYGVILCVVGLLGLSLGTVYQKRCAPEVDSRAATAIHVVVSAPVAGLLACGAGQLHVWDTGRYAATLTWMVLINAGAAFLLLNAMLRRWDATRVGRLFFATPAVTALLAWLVVDQPLHPLTVAGLAVGLLGLVLAGRRPEPASDPVDVAESARVEQDSGAVR</sequence>
<evidence type="ECO:0000256" key="3">
    <source>
        <dbReference type="ARBA" id="ARBA00022692"/>
    </source>
</evidence>
<evidence type="ECO:0000256" key="1">
    <source>
        <dbReference type="ARBA" id="ARBA00004141"/>
    </source>
</evidence>
<feature type="transmembrane region" description="Helical" evidence="7">
    <location>
        <begin position="122"/>
        <end position="138"/>
    </location>
</feature>
<evidence type="ECO:0000313" key="10">
    <source>
        <dbReference type="Proteomes" id="UP000655751"/>
    </source>
</evidence>
<dbReference type="InterPro" id="IPR000620">
    <property type="entry name" value="EamA_dom"/>
</dbReference>
<feature type="transmembrane region" description="Helical" evidence="7">
    <location>
        <begin position="93"/>
        <end position="115"/>
    </location>
</feature>
<evidence type="ECO:0000313" key="9">
    <source>
        <dbReference type="EMBL" id="MBH0778595.1"/>
    </source>
</evidence>
<dbReference type="PANTHER" id="PTHR32322:SF2">
    <property type="entry name" value="EAMA DOMAIN-CONTAINING PROTEIN"/>
    <property type="match status" value="1"/>
</dbReference>
<evidence type="ECO:0000256" key="2">
    <source>
        <dbReference type="ARBA" id="ARBA00007362"/>
    </source>
</evidence>
<comment type="subcellular location">
    <subcellularLocation>
        <location evidence="1">Membrane</location>
        <topology evidence="1">Multi-pass membrane protein</topology>
    </subcellularLocation>
</comment>
<keyword evidence="3 7" id="KW-0812">Transmembrane</keyword>
<dbReference type="SUPFAM" id="SSF103481">
    <property type="entry name" value="Multidrug resistance efflux transporter EmrE"/>
    <property type="match status" value="2"/>
</dbReference>
<accession>A0A931N1N6</accession>
<dbReference type="Proteomes" id="UP000655751">
    <property type="component" value="Unassembled WGS sequence"/>
</dbReference>
<dbReference type="RefSeq" id="WP_196150915.1">
    <property type="nucleotide sequence ID" value="NZ_JADMLG010000008.1"/>
</dbReference>
<keyword evidence="10" id="KW-1185">Reference proteome</keyword>
<evidence type="ECO:0000259" key="8">
    <source>
        <dbReference type="Pfam" id="PF00892"/>
    </source>
</evidence>
<keyword evidence="5 7" id="KW-0472">Membrane</keyword>
<feature type="transmembrane region" description="Helical" evidence="7">
    <location>
        <begin position="263"/>
        <end position="280"/>
    </location>
</feature>
<comment type="similarity">
    <text evidence="2">Belongs to the EamA transporter family.</text>
</comment>
<feature type="region of interest" description="Disordered" evidence="6">
    <location>
        <begin position="284"/>
        <end position="306"/>
    </location>
</feature>
<evidence type="ECO:0000256" key="4">
    <source>
        <dbReference type="ARBA" id="ARBA00022989"/>
    </source>
</evidence>
<feature type="transmembrane region" description="Helical" evidence="7">
    <location>
        <begin position="33"/>
        <end position="53"/>
    </location>
</feature>
<dbReference type="PANTHER" id="PTHR32322">
    <property type="entry name" value="INNER MEMBRANE TRANSPORTER"/>
    <property type="match status" value="1"/>
</dbReference>
<dbReference type="EMBL" id="JADMLG010000008">
    <property type="protein sequence ID" value="MBH0778595.1"/>
    <property type="molecule type" value="Genomic_DNA"/>
</dbReference>